<reference evidence="20" key="2">
    <citation type="submission" date="2020-08" db="EMBL/GenBank/DDBJ databases">
        <title>Plant Genome Project.</title>
        <authorList>
            <person name="Zhang R.-G."/>
        </authorList>
    </citation>
    <scope>NUCLEOTIDE SEQUENCE</scope>
    <source>
        <strain evidence="20">Huo1</strain>
        <tissue evidence="20">Leaf</tissue>
    </source>
</reference>
<evidence type="ECO:0000256" key="5">
    <source>
        <dbReference type="ARBA" id="ARBA00022692"/>
    </source>
</evidence>
<feature type="domain" description="Gnk2-homologous" evidence="19">
    <location>
        <begin position="683"/>
        <end position="789"/>
    </location>
</feature>
<feature type="domain" description="Gnk2-homologous" evidence="19">
    <location>
        <begin position="131"/>
        <end position="236"/>
    </location>
</feature>
<evidence type="ECO:0000256" key="12">
    <source>
        <dbReference type="ARBA" id="ARBA00023136"/>
    </source>
</evidence>
<dbReference type="InterPro" id="IPR038408">
    <property type="entry name" value="GNK2_sf"/>
</dbReference>
<keyword evidence="3" id="KW-0597">Phosphoprotein</keyword>
<evidence type="ECO:0000256" key="4">
    <source>
        <dbReference type="ARBA" id="ARBA00022679"/>
    </source>
</evidence>
<dbReference type="InterPro" id="IPR008271">
    <property type="entry name" value="Ser/Thr_kinase_AS"/>
</dbReference>
<evidence type="ECO:0000256" key="7">
    <source>
        <dbReference type="ARBA" id="ARBA00022737"/>
    </source>
</evidence>
<evidence type="ECO:0000256" key="14">
    <source>
        <dbReference type="ARBA" id="ARBA00023180"/>
    </source>
</evidence>
<feature type="transmembrane region" description="Helical" evidence="16">
    <location>
        <begin position="269"/>
        <end position="291"/>
    </location>
</feature>
<keyword evidence="8 15" id="KW-0547">Nucleotide-binding</keyword>
<evidence type="ECO:0000256" key="16">
    <source>
        <dbReference type="SAM" id="Phobius"/>
    </source>
</evidence>
<dbReference type="InterPro" id="IPR002902">
    <property type="entry name" value="GNK2"/>
</dbReference>
<keyword evidence="11 16" id="KW-1133">Transmembrane helix</keyword>
<keyword evidence="12 16" id="KW-0472">Membrane</keyword>
<dbReference type="SMART" id="SM00220">
    <property type="entry name" value="S_TKc"/>
    <property type="match status" value="1"/>
</dbReference>
<comment type="subcellular location">
    <subcellularLocation>
        <location evidence="1">Membrane</location>
        <topology evidence="1">Single-pass membrane protein</topology>
    </subcellularLocation>
</comment>
<feature type="transmembrane region" description="Helical" evidence="16">
    <location>
        <begin position="806"/>
        <end position="827"/>
    </location>
</feature>
<dbReference type="Gene3D" id="3.30.200.20">
    <property type="entry name" value="Phosphorylase Kinase, domain 1"/>
    <property type="match status" value="2"/>
</dbReference>
<feature type="binding site" evidence="15">
    <location>
        <position position="897"/>
    </location>
    <ligand>
        <name>ATP</name>
        <dbReference type="ChEBI" id="CHEBI:30616"/>
    </ligand>
</feature>
<dbReference type="EMBL" id="PNBA02000015">
    <property type="protein sequence ID" value="KAG6399203.1"/>
    <property type="molecule type" value="Genomic_DNA"/>
</dbReference>
<accession>A0A8X8WQ63</accession>
<feature type="domain" description="Gnk2-homologous" evidence="19">
    <location>
        <begin position="573"/>
        <end position="676"/>
    </location>
</feature>
<dbReference type="Proteomes" id="UP000298416">
    <property type="component" value="Unassembled WGS sequence"/>
</dbReference>
<dbReference type="PANTHER" id="PTHR27002:SF1104">
    <property type="entry name" value="CYSTEINE-RICH RECEPTOR-LIKE PROTEIN KINASE 27-RELATED"/>
    <property type="match status" value="1"/>
</dbReference>
<dbReference type="Pfam" id="PF07714">
    <property type="entry name" value="PK_Tyr_Ser-Thr"/>
    <property type="match status" value="3"/>
</dbReference>
<keyword evidence="7" id="KW-0677">Repeat</keyword>
<comment type="caution">
    <text evidence="20">The sequence shown here is derived from an EMBL/GenBank/DDBJ whole genome shotgun (WGS) entry which is preliminary data.</text>
</comment>
<evidence type="ECO:0000256" key="9">
    <source>
        <dbReference type="ARBA" id="ARBA00022777"/>
    </source>
</evidence>
<evidence type="ECO:0000313" key="20">
    <source>
        <dbReference type="EMBL" id="KAG6399203.1"/>
    </source>
</evidence>
<dbReference type="FunFam" id="3.30.200.20:FF:000217">
    <property type="entry name" value="probable LRR receptor-like serine/threonine-protein kinase At1g53430"/>
    <property type="match status" value="1"/>
</dbReference>
<dbReference type="AlphaFoldDB" id="A0A8X8WQ63"/>
<evidence type="ECO:0000256" key="10">
    <source>
        <dbReference type="ARBA" id="ARBA00022840"/>
    </source>
</evidence>
<keyword evidence="5 16" id="KW-0812">Transmembrane</keyword>
<evidence type="ECO:0000256" key="17">
    <source>
        <dbReference type="SAM" id="SignalP"/>
    </source>
</evidence>
<keyword evidence="6 17" id="KW-0732">Signal</keyword>
<dbReference type="Gene3D" id="3.30.430.20">
    <property type="entry name" value="Gnk2 domain, C-X8-C-X2-C motif"/>
    <property type="match status" value="4"/>
</dbReference>
<name>A0A8X8WQ63_SALSN</name>
<evidence type="ECO:0000256" key="11">
    <source>
        <dbReference type="ARBA" id="ARBA00022989"/>
    </source>
</evidence>
<dbReference type="PANTHER" id="PTHR27002">
    <property type="entry name" value="RECEPTOR-LIKE SERINE/THREONINE-PROTEIN KINASE SD1-8"/>
    <property type="match status" value="1"/>
</dbReference>
<evidence type="ECO:0000256" key="3">
    <source>
        <dbReference type="ARBA" id="ARBA00022553"/>
    </source>
</evidence>
<dbReference type="CDD" id="cd23509">
    <property type="entry name" value="Gnk2-like"/>
    <property type="match status" value="4"/>
</dbReference>
<evidence type="ECO:0000256" key="15">
    <source>
        <dbReference type="PROSITE-ProRule" id="PRU10141"/>
    </source>
</evidence>
<dbReference type="GO" id="GO:0009737">
    <property type="term" value="P:response to abscisic acid"/>
    <property type="evidence" value="ECO:0007669"/>
    <property type="project" value="UniProtKB-ARBA"/>
</dbReference>
<evidence type="ECO:0000256" key="6">
    <source>
        <dbReference type="ARBA" id="ARBA00022729"/>
    </source>
</evidence>
<protein>
    <submittedName>
        <fullName evidence="20">Uncharacterized protein</fullName>
    </submittedName>
</protein>
<evidence type="ECO:0000259" key="18">
    <source>
        <dbReference type="PROSITE" id="PS50011"/>
    </source>
</evidence>
<proteinExistence type="predicted"/>
<dbReference type="GO" id="GO:0004674">
    <property type="term" value="F:protein serine/threonine kinase activity"/>
    <property type="evidence" value="ECO:0007669"/>
    <property type="project" value="UniProtKB-KW"/>
</dbReference>
<dbReference type="PROSITE" id="PS51473">
    <property type="entry name" value="GNK2"/>
    <property type="match status" value="4"/>
</dbReference>
<keyword evidence="13" id="KW-0675">Receptor</keyword>
<dbReference type="CDD" id="cd14066">
    <property type="entry name" value="STKc_IRAK"/>
    <property type="match status" value="1"/>
</dbReference>
<dbReference type="GO" id="GO:0005524">
    <property type="term" value="F:ATP binding"/>
    <property type="evidence" value="ECO:0007669"/>
    <property type="project" value="UniProtKB-UniRule"/>
</dbReference>
<reference evidence="20" key="1">
    <citation type="submission" date="2018-01" db="EMBL/GenBank/DDBJ databases">
        <authorList>
            <person name="Mao J.F."/>
        </authorList>
    </citation>
    <scope>NUCLEOTIDE SEQUENCE</scope>
    <source>
        <strain evidence="20">Huo1</strain>
        <tissue evidence="20">Leaf</tissue>
    </source>
</reference>
<dbReference type="Gene3D" id="1.10.510.10">
    <property type="entry name" value="Transferase(Phosphotransferase) domain 1"/>
    <property type="match status" value="2"/>
</dbReference>
<feature type="binding site" evidence="15">
    <location>
        <position position="359"/>
    </location>
    <ligand>
        <name>ATP</name>
        <dbReference type="ChEBI" id="CHEBI:30616"/>
    </ligand>
</feature>
<dbReference type="GO" id="GO:0005886">
    <property type="term" value="C:plasma membrane"/>
    <property type="evidence" value="ECO:0007669"/>
    <property type="project" value="TreeGrafter"/>
</dbReference>
<evidence type="ECO:0000256" key="13">
    <source>
        <dbReference type="ARBA" id="ARBA00023170"/>
    </source>
</evidence>
<dbReference type="InterPro" id="IPR001245">
    <property type="entry name" value="Ser-Thr/Tyr_kinase_cat_dom"/>
</dbReference>
<evidence type="ECO:0000256" key="2">
    <source>
        <dbReference type="ARBA" id="ARBA00022527"/>
    </source>
</evidence>
<keyword evidence="21" id="KW-1185">Reference proteome</keyword>
<dbReference type="InterPro" id="IPR011009">
    <property type="entry name" value="Kinase-like_dom_sf"/>
</dbReference>
<dbReference type="FunFam" id="1.10.510.10:FF:000343">
    <property type="entry name" value="Cysteine-rich receptor-like protein kinase 28"/>
    <property type="match status" value="1"/>
</dbReference>
<organism evidence="20">
    <name type="scientific">Salvia splendens</name>
    <name type="common">Scarlet sage</name>
    <dbReference type="NCBI Taxonomy" id="180675"/>
    <lineage>
        <taxon>Eukaryota</taxon>
        <taxon>Viridiplantae</taxon>
        <taxon>Streptophyta</taxon>
        <taxon>Embryophyta</taxon>
        <taxon>Tracheophyta</taxon>
        <taxon>Spermatophyta</taxon>
        <taxon>Magnoliopsida</taxon>
        <taxon>eudicotyledons</taxon>
        <taxon>Gunneridae</taxon>
        <taxon>Pentapetalae</taxon>
        <taxon>asterids</taxon>
        <taxon>lamiids</taxon>
        <taxon>Lamiales</taxon>
        <taxon>Lamiaceae</taxon>
        <taxon>Nepetoideae</taxon>
        <taxon>Mentheae</taxon>
        <taxon>Salviinae</taxon>
        <taxon>Salvia</taxon>
        <taxon>Salvia subgen. Calosphace</taxon>
        <taxon>core Calosphace</taxon>
    </lineage>
</organism>
<feature type="domain" description="Gnk2-homologous" evidence="19">
    <location>
        <begin position="21"/>
        <end position="124"/>
    </location>
</feature>
<evidence type="ECO:0000256" key="1">
    <source>
        <dbReference type="ARBA" id="ARBA00004167"/>
    </source>
</evidence>
<evidence type="ECO:0000256" key="8">
    <source>
        <dbReference type="ARBA" id="ARBA00022741"/>
    </source>
</evidence>
<dbReference type="InterPro" id="IPR000719">
    <property type="entry name" value="Prot_kinase_dom"/>
</dbReference>
<keyword evidence="14" id="KW-0325">Glycoprotein</keyword>
<evidence type="ECO:0000259" key="19">
    <source>
        <dbReference type="PROSITE" id="PS51473"/>
    </source>
</evidence>
<sequence length="1186" mass="130106">MSSQTCLLLILAILTNLSAAVTAQNYGCFGGNYTSNGTYSANLISLLSSLPANITDNGYYNATAGQAPDRVYASALCRTDFQSEECRSCLREAIAPLLQSLCPNWRQGIFFRQMCTLRYSDEPISGGAGAQSYSVLSGSVRNVSSPSSSTSSCGCCLGSFAARQLQEGRLMKIAAGNETAPDFQTMFVMVQCVPDLSAAGCADCLIRAEQLLCCGNNARIALYMPGCYLEYSIEPFYNISRIEQVRAMIAEPLSPPSSPGNNDGNSTRIVIIILVPIAASLLISACVGNYVRKRLKKKAEHISLDEEEEDVSAEQSLIFDFEELVAATNNFSNRLKIGQGGFGAVYKGKLRSGQRIAVKRLSMSSKQGELEFKNEVVLMVKLQHKNLVSGYMAPEYARNGHFSMKSDVFSFGVLVLEIISGQSNSSFKNVENGENVDYMLSFAWRNWRAGTAKKMIDPALMSASASRNDMLRCIHIGLLCVQENASDRPTMASVVVMLHSLSYTFPVPLQPGFFVPSSDDEIKATEFSRNEATIKGLNAFHGYRLIAQTQTTMSSQTCLLLILAILTNLSASVTAQNYGCFGGNYTANGTYSTNLISLISSLAPNITDNAYYNATSGQAPDQVYASALCRTDFQLEECRSCLRGAIAPLLQSLCPNRRQGIFFRQACTLRYSDVPISGGAGAQSYSVRSRGVQNLSSPEQFNQQLRVLLRELRAQAAAGGPLMKIAAGNGTAPDFQTMFAMVQCVPDLSAAGCADCLIRSEQMICCDNSRIEQVRAMIAAPLSPPVQAPATRSSPGNDDGNSTRTVIIILVPIVASLLIAACVGTYVRKRLKKKTEHITLQRLDEEEYVSAEESLIFDFEELLTATNNFSDSHKIGQGGFGAVYKGKLRKGQQIAVKRLSRNSEQGELEFKNEVVLMVKLQHKNLVRLLGFSLRGPERLLVYEFVHNGSLDCSVFDPMKRLAINWDVRYTIIKGIAKGLVYLHEDSRLRVIHRDLKASNVLLDEDNNPKISDFGMARLFTQDETRANTRRIVGTYGYMAPEYARNGHFSMKSDVFSFGVLVLEIISGQSNNSFKNVENGENVEYMLSFAWRNWRAGTAKKMIDPALMSASASRNDMLRCIHIGLLCVQENAKVRPTMASVVVMLNSLSSTFPVPLQPGFFVPSSNDEIRATEFSRNEATISDLYPR</sequence>
<keyword evidence="9" id="KW-0418">Kinase</keyword>
<dbReference type="PROSITE" id="PS50011">
    <property type="entry name" value="PROTEIN_KINASE_DOM"/>
    <property type="match status" value="2"/>
</dbReference>
<evidence type="ECO:0000313" key="21">
    <source>
        <dbReference type="Proteomes" id="UP000298416"/>
    </source>
</evidence>
<dbReference type="InterPro" id="IPR017441">
    <property type="entry name" value="Protein_kinase_ATP_BS"/>
</dbReference>
<dbReference type="Pfam" id="PF01657">
    <property type="entry name" value="Stress-antifung"/>
    <property type="match status" value="4"/>
</dbReference>
<feature type="signal peptide" evidence="17">
    <location>
        <begin position="1"/>
        <end position="23"/>
    </location>
</feature>
<keyword evidence="10 15" id="KW-0067">ATP-binding</keyword>
<gene>
    <name evidence="20" type="ORF">SASPL_140679</name>
</gene>
<feature type="domain" description="Protein kinase" evidence="18">
    <location>
        <begin position="869"/>
        <end position="1124"/>
    </location>
</feature>
<dbReference type="PROSITE" id="PS00108">
    <property type="entry name" value="PROTEIN_KINASE_ST"/>
    <property type="match status" value="1"/>
</dbReference>
<keyword evidence="2" id="KW-0723">Serine/threonine-protein kinase</keyword>
<dbReference type="PROSITE" id="PS00107">
    <property type="entry name" value="PROTEIN_KINASE_ATP"/>
    <property type="match status" value="2"/>
</dbReference>
<dbReference type="FunFam" id="3.30.200.20:FF:000142">
    <property type="entry name" value="Cysteine-rich receptor-like protein kinase 10"/>
    <property type="match status" value="1"/>
</dbReference>
<keyword evidence="4" id="KW-0808">Transferase</keyword>
<feature type="chain" id="PRO_5036466498" evidence="17">
    <location>
        <begin position="24"/>
        <end position="1186"/>
    </location>
</feature>
<dbReference type="SUPFAM" id="SSF56112">
    <property type="entry name" value="Protein kinase-like (PK-like)"/>
    <property type="match status" value="2"/>
</dbReference>
<feature type="domain" description="Protein kinase" evidence="18">
    <location>
        <begin position="331"/>
        <end position="723"/>
    </location>
</feature>